<dbReference type="InterPro" id="IPR024402">
    <property type="entry name" value="DUF2726"/>
</dbReference>
<feature type="transmembrane region" description="Helical" evidence="1">
    <location>
        <begin position="20"/>
        <end position="39"/>
    </location>
</feature>
<evidence type="ECO:0000256" key="1">
    <source>
        <dbReference type="SAM" id="Phobius"/>
    </source>
</evidence>
<proteinExistence type="predicted"/>
<protein>
    <recommendedName>
        <fullName evidence="2">DUF2726 domain-containing protein</fullName>
    </recommendedName>
</protein>
<comment type="caution">
    <text evidence="3">The sequence shown here is derived from an EMBL/GenBank/DDBJ whole genome shotgun (WGS) entry which is preliminary data.</text>
</comment>
<dbReference type="Pfam" id="PF10881">
    <property type="entry name" value="DUF2726"/>
    <property type="match status" value="1"/>
</dbReference>
<evidence type="ECO:0000313" key="4">
    <source>
        <dbReference type="Proteomes" id="UP000249590"/>
    </source>
</evidence>
<dbReference type="EMBL" id="QHHQ01000002">
    <property type="protein sequence ID" value="RAI01716.1"/>
    <property type="molecule type" value="Genomic_DNA"/>
</dbReference>
<gene>
    <name evidence="3" type="ORF">DLJ53_09910</name>
</gene>
<evidence type="ECO:0000313" key="3">
    <source>
        <dbReference type="EMBL" id="RAI01716.1"/>
    </source>
</evidence>
<keyword evidence="1" id="KW-0812">Transmembrane</keyword>
<organism evidence="3 4">
    <name type="scientific">Acuticoccus sediminis</name>
    <dbReference type="NCBI Taxonomy" id="2184697"/>
    <lineage>
        <taxon>Bacteria</taxon>
        <taxon>Pseudomonadati</taxon>
        <taxon>Pseudomonadota</taxon>
        <taxon>Alphaproteobacteria</taxon>
        <taxon>Hyphomicrobiales</taxon>
        <taxon>Amorphaceae</taxon>
        <taxon>Acuticoccus</taxon>
    </lineage>
</organism>
<evidence type="ECO:0000259" key="2">
    <source>
        <dbReference type="Pfam" id="PF10881"/>
    </source>
</evidence>
<sequence>MRCRQPNRRLGPRVLSTPELIAAGAALAAAVALLVVLLARRPRYVRRPLLSPAEKRFYRVLLAVAGKRAIVVTKVRLADLITVKARKRLFWRAFHQIAQKHIDFVLLDPQTLEPICAVELDDRSHELRERRQRDRFVDRAMRRAGLPLHHVPVRRTYDKAEIGRLIGLLAP</sequence>
<name>A0A8B2NP99_9HYPH</name>
<keyword evidence="1" id="KW-0472">Membrane</keyword>
<keyword evidence="1" id="KW-1133">Transmembrane helix</keyword>
<dbReference type="Proteomes" id="UP000249590">
    <property type="component" value="Unassembled WGS sequence"/>
</dbReference>
<reference evidence="3 4" key="1">
    <citation type="submission" date="2018-05" db="EMBL/GenBank/DDBJ databases">
        <title>Acuticoccus sediminis sp. nov., isolated from deep-sea sediment of Indian Ocean.</title>
        <authorList>
            <person name="Liu X."/>
            <person name="Lai Q."/>
            <person name="Du Y."/>
            <person name="Sun F."/>
            <person name="Zhang X."/>
            <person name="Wang S."/>
            <person name="Shao Z."/>
        </authorList>
    </citation>
    <scope>NUCLEOTIDE SEQUENCE [LARGE SCALE GENOMIC DNA]</scope>
    <source>
        <strain evidence="3 4">PTG4-2</strain>
    </source>
</reference>
<feature type="domain" description="DUF2726" evidence="2">
    <location>
        <begin position="47"/>
        <end position="164"/>
    </location>
</feature>
<keyword evidence="4" id="KW-1185">Reference proteome</keyword>
<accession>A0A8B2NP99</accession>
<dbReference type="AlphaFoldDB" id="A0A8B2NP99"/>